<comment type="caution">
    <text evidence="1">The sequence shown here is derived from an EMBL/GenBank/DDBJ whole genome shotgun (WGS) entry which is preliminary data.</text>
</comment>
<keyword evidence="2" id="KW-1185">Reference proteome</keyword>
<evidence type="ECO:0000313" key="1">
    <source>
        <dbReference type="EMBL" id="KAK3872703.1"/>
    </source>
</evidence>
<dbReference type="Proteomes" id="UP001286313">
    <property type="component" value="Unassembled WGS sequence"/>
</dbReference>
<name>A0AAE1FI68_PETCI</name>
<proteinExistence type="predicted"/>
<organism evidence="1 2">
    <name type="scientific">Petrolisthes cinctipes</name>
    <name type="common">Flat porcelain crab</name>
    <dbReference type="NCBI Taxonomy" id="88211"/>
    <lineage>
        <taxon>Eukaryota</taxon>
        <taxon>Metazoa</taxon>
        <taxon>Ecdysozoa</taxon>
        <taxon>Arthropoda</taxon>
        <taxon>Crustacea</taxon>
        <taxon>Multicrustacea</taxon>
        <taxon>Malacostraca</taxon>
        <taxon>Eumalacostraca</taxon>
        <taxon>Eucarida</taxon>
        <taxon>Decapoda</taxon>
        <taxon>Pleocyemata</taxon>
        <taxon>Anomura</taxon>
        <taxon>Galatheoidea</taxon>
        <taxon>Porcellanidae</taxon>
        <taxon>Petrolisthes</taxon>
    </lineage>
</organism>
<gene>
    <name evidence="1" type="ORF">Pcinc_022230</name>
</gene>
<reference evidence="1" key="1">
    <citation type="submission" date="2023-10" db="EMBL/GenBank/DDBJ databases">
        <title>Genome assemblies of two species of porcelain crab, Petrolisthes cinctipes and Petrolisthes manimaculis (Anomura: Porcellanidae).</title>
        <authorList>
            <person name="Angst P."/>
        </authorList>
    </citation>
    <scope>NUCLEOTIDE SEQUENCE</scope>
    <source>
        <strain evidence="1">PB745_01</strain>
        <tissue evidence="1">Gill</tissue>
    </source>
</reference>
<dbReference type="AlphaFoldDB" id="A0AAE1FI68"/>
<accession>A0AAE1FI68</accession>
<evidence type="ECO:0000313" key="2">
    <source>
        <dbReference type="Proteomes" id="UP001286313"/>
    </source>
</evidence>
<protein>
    <submittedName>
        <fullName evidence="1">Uncharacterized protein</fullName>
    </submittedName>
</protein>
<dbReference type="EMBL" id="JAWQEG010002327">
    <property type="protein sequence ID" value="KAK3872703.1"/>
    <property type="molecule type" value="Genomic_DNA"/>
</dbReference>
<sequence>MASPWSHVSPLKHSQKFVELDVLGRQHNNGTSHSRDPIAFIPATLSQHSPLSKHLMEFVCGMPWSDHLASSHLASPLLQCPPPSFPITALPYTVLPLPSPSWSYSTAPPPPVCPPSTFPTTGFPTVLQPLTCPPLSPPPPHTISGV</sequence>